<dbReference type="PROSITE" id="PS51257">
    <property type="entry name" value="PROKAR_LIPOPROTEIN"/>
    <property type="match status" value="1"/>
</dbReference>
<dbReference type="CDD" id="cd14750">
    <property type="entry name" value="PBP2_TMBP"/>
    <property type="match status" value="1"/>
</dbReference>
<dbReference type="SUPFAM" id="SSF53850">
    <property type="entry name" value="Periplasmic binding protein-like II"/>
    <property type="match status" value="1"/>
</dbReference>
<dbReference type="InterPro" id="IPR006059">
    <property type="entry name" value="SBP"/>
</dbReference>
<comment type="similarity">
    <text evidence="1">Belongs to the bacterial solute-binding protein 1 family.</text>
</comment>
<feature type="chain" id="PRO_5045143826" evidence="4">
    <location>
        <begin position="27"/>
        <end position="433"/>
    </location>
</feature>
<sequence>MKRGKMKKLLVTLILAVMMVSIIGCSGNSESSGEASGGDGNDKVTIRFSFDQGVGEPTQKIVDKYNESQDKVHVETVILPQDANVVHDDFVNKLASGDTSVDVMALDVVYVAEFAAADWLEDLGQYFDESTQSKYLPGTIEGATYNGKLVAFPWFTNASVLFYRQDIIDQLGVEVPTTYQGWMDLQEKVKGLDEIKYVSNFQAAQSEALVCNWVEYIWNNGGEVLDESGSPVVNTAINVEATEIMLDLVENYSPEGITTYNEPESEQVFLDGKSLFIRDWSGFWNSANAEGSKVAGKVGATTLPIGPNGEAPHSALGGLDLVINKFIDDEQKEAAVDFLKYMASEETQKEMTLISAQPPVLKSVYEDADVLAEIPFYEKFYGIIEGGKSRPMSPKYAKVSDAIQRNIHQALSGEAEVKDALDQLQSELEELNK</sequence>
<reference evidence="6" key="1">
    <citation type="journal article" date="2019" name="Int. J. Syst. Evol. Microbiol.">
        <title>The Global Catalogue of Microorganisms (GCM) 10K type strain sequencing project: providing services to taxonomists for standard genome sequencing and annotation.</title>
        <authorList>
            <consortium name="The Broad Institute Genomics Platform"/>
            <consortium name="The Broad Institute Genome Sequencing Center for Infectious Disease"/>
            <person name="Wu L."/>
            <person name="Ma J."/>
        </authorList>
    </citation>
    <scope>NUCLEOTIDE SEQUENCE [LARGE SCALE GENOMIC DNA]</scope>
    <source>
        <strain evidence="6">CGMCC 1.15474</strain>
    </source>
</reference>
<evidence type="ECO:0000313" key="5">
    <source>
        <dbReference type="EMBL" id="MFD2214957.1"/>
    </source>
</evidence>
<dbReference type="Pfam" id="PF01547">
    <property type="entry name" value="SBP_bac_1"/>
    <property type="match status" value="1"/>
</dbReference>
<evidence type="ECO:0000256" key="1">
    <source>
        <dbReference type="ARBA" id="ARBA00008520"/>
    </source>
</evidence>
<dbReference type="RefSeq" id="WP_247346487.1">
    <property type="nucleotide sequence ID" value="NZ_CP095550.1"/>
</dbReference>
<dbReference type="Proteomes" id="UP001597318">
    <property type="component" value="Unassembled WGS sequence"/>
</dbReference>
<dbReference type="InterPro" id="IPR050490">
    <property type="entry name" value="Bact_solute-bd_prot1"/>
</dbReference>
<dbReference type="PANTHER" id="PTHR43649:SF34">
    <property type="entry name" value="ABC TRANSPORTER PERIPLASMIC-BINDING PROTEIN YCJN-RELATED"/>
    <property type="match status" value="1"/>
</dbReference>
<organism evidence="5 6">
    <name type="scientific">Metabacillus endolithicus</name>
    <dbReference type="NCBI Taxonomy" id="1535204"/>
    <lineage>
        <taxon>Bacteria</taxon>
        <taxon>Bacillati</taxon>
        <taxon>Bacillota</taxon>
        <taxon>Bacilli</taxon>
        <taxon>Bacillales</taxon>
        <taxon>Bacillaceae</taxon>
        <taxon>Metabacillus</taxon>
    </lineage>
</organism>
<dbReference type="Gene3D" id="3.40.190.10">
    <property type="entry name" value="Periplasmic binding protein-like II"/>
    <property type="match status" value="2"/>
</dbReference>
<evidence type="ECO:0000256" key="2">
    <source>
        <dbReference type="ARBA" id="ARBA00022448"/>
    </source>
</evidence>
<proteinExistence type="inferred from homology"/>
<accession>A0ABW5BXT4</accession>
<feature type="signal peptide" evidence="4">
    <location>
        <begin position="1"/>
        <end position="26"/>
    </location>
</feature>
<keyword evidence="3 4" id="KW-0732">Signal</keyword>
<evidence type="ECO:0000313" key="6">
    <source>
        <dbReference type="Proteomes" id="UP001597318"/>
    </source>
</evidence>
<gene>
    <name evidence="5" type="ORF">ACFSKK_14800</name>
</gene>
<keyword evidence="2" id="KW-0813">Transport</keyword>
<protein>
    <submittedName>
        <fullName evidence="5">ABC transporter substrate-binding protein</fullName>
    </submittedName>
</protein>
<dbReference type="PANTHER" id="PTHR43649">
    <property type="entry name" value="ARABINOSE-BINDING PROTEIN-RELATED"/>
    <property type="match status" value="1"/>
</dbReference>
<name>A0ABW5BXT4_9BACI</name>
<dbReference type="EMBL" id="JBHUIK010000003">
    <property type="protein sequence ID" value="MFD2214957.1"/>
    <property type="molecule type" value="Genomic_DNA"/>
</dbReference>
<evidence type="ECO:0000256" key="3">
    <source>
        <dbReference type="ARBA" id="ARBA00022729"/>
    </source>
</evidence>
<comment type="caution">
    <text evidence="5">The sequence shown here is derived from an EMBL/GenBank/DDBJ whole genome shotgun (WGS) entry which is preliminary data.</text>
</comment>
<keyword evidence="6" id="KW-1185">Reference proteome</keyword>
<evidence type="ECO:0000256" key="4">
    <source>
        <dbReference type="SAM" id="SignalP"/>
    </source>
</evidence>